<evidence type="ECO:0000256" key="1">
    <source>
        <dbReference type="SAM" id="SignalP"/>
    </source>
</evidence>
<reference evidence="2 3" key="1">
    <citation type="journal article" date="2014" name="Int. J. Syst. Evol. Microbiol.">
        <title>Phaeodactylibacter xiamenensis gen. nov., sp. nov., a member of the family Saprospiraceae isolated from the marine alga Phaeodactylum tricornutum.</title>
        <authorList>
            <person name="Chen Z.Jr."/>
            <person name="Lei X."/>
            <person name="Lai Q."/>
            <person name="Li Y."/>
            <person name="Zhang B."/>
            <person name="Zhang J."/>
            <person name="Zhang H."/>
            <person name="Yang L."/>
            <person name="Zheng W."/>
            <person name="Tian Y."/>
            <person name="Yu Z."/>
            <person name="Xu H.Jr."/>
            <person name="Zheng T."/>
        </authorList>
    </citation>
    <scope>NUCLEOTIDE SEQUENCE [LARGE SCALE GENOMIC DNA]</scope>
    <source>
        <strain evidence="2 3">KD52</strain>
    </source>
</reference>
<evidence type="ECO:0008006" key="4">
    <source>
        <dbReference type="Google" id="ProtNLM"/>
    </source>
</evidence>
<comment type="caution">
    <text evidence="2">The sequence shown here is derived from an EMBL/GenBank/DDBJ whole genome shotgun (WGS) entry which is preliminary data.</text>
</comment>
<dbReference type="STRING" id="1524460.IX84_02930"/>
<evidence type="ECO:0000313" key="3">
    <source>
        <dbReference type="Proteomes" id="UP000029736"/>
    </source>
</evidence>
<gene>
    <name evidence="2" type="ORF">IX84_02930</name>
</gene>
<dbReference type="EMBL" id="JPOS01000010">
    <property type="protein sequence ID" value="KGE89301.1"/>
    <property type="molecule type" value="Genomic_DNA"/>
</dbReference>
<dbReference type="PROSITE" id="PS51257">
    <property type="entry name" value="PROKAR_LIPOPROTEIN"/>
    <property type="match status" value="1"/>
</dbReference>
<dbReference type="AlphaFoldDB" id="A0A098SB07"/>
<feature type="signal peptide" evidence="1">
    <location>
        <begin position="1"/>
        <end position="22"/>
    </location>
</feature>
<name>A0A098SB07_9BACT</name>
<dbReference type="OrthoDB" id="1037481at2"/>
<dbReference type="Gene3D" id="2.60.40.3620">
    <property type="match status" value="1"/>
</dbReference>
<dbReference type="Proteomes" id="UP000029736">
    <property type="component" value="Unassembled WGS sequence"/>
</dbReference>
<keyword evidence="3" id="KW-1185">Reference proteome</keyword>
<accession>A0A098SB07</accession>
<dbReference type="RefSeq" id="WP_044216380.1">
    <property type="nucleotide sequence ID" value="NZ_JBKAGJ010000024.1"/>
</dbReference>
<feature type="chain" id="PRO_5001940165" description="SusE outer membrane protein domain-containing protein" evidence="1">
    <location>
        <begin position="23"/>
        <end position="473"/>
    </location>
</feature>
<sequence>MKFTIHSYLLIVALAAALYSCSKDEDPAPPPTGENVPEEIVASPGDEVTFTGTFESSAGFASILLRNEDLLLNKEIVFANEVTRYFLDYSFTIPEDITSDIYPVDIILEDKDQNRQEFQTIVDVARLPEANGLVLNFTALPGDEITFTGAISDVQGISSISMQNFGIALDQVIELPDNPNQYDLNYTYTIPASADNAVHNGTITINNTSNRSITLNMVVNLTGGDVTYDNIYAAGGLQWWPWNAERGYTMLKDPEDDQWFEITVPAWPEDDFNQIKFIGQLAWVPDNWGLVDNTDPSLGMVNAEDSAPILLDAAGSNFYPAYFKVRFNPYNMQYTTEEVDQTGFELQETMFIVGNGFTDYPALDWNPEEAIPMERNPSGFGDHIFLIEGLQFSDNVSLKFIGQNTGWGPLDIGFDPDYIVGEQDGGGFQVVDPISWLPTRSGSGSADLKFTDQAGSYTILYDHFAGRAIIWKE</sequence>
<evidence type="ECO:0000313" key="2">
    <source>
        <dbReference type="EMBL" id="KGE89301.1"/>
    </source>
</evidence>
<organism evidence="2 3">
    <name type="scientific">Phaeodactylibacter xiamenensis</name>
    <dbReference type="NCBI Taxonomy" id="1524460"/>
    <lineage>
        <taxon>Bacteria</taxon>
        <taxon>Pseudomonadati</taxon>
        <taxon>Bacteroidota</taxon>
        <taxon>Saprospiria</taxon>
        <taxon>Saprospirales</taxon>
        <taxon>Haliscomenobacteraceae</taxon>
        <taxon>Phaeodactylibacter</taxon>
    </lineage>
</organism>
<protein>
    <recommendedName>
        <fullName evidence="4">SusE outer membrane protein domain-containing protein</fullName>
    </recommendedName>
</protein>
<keyword evidence="1" id="KW-0732">Signal</keyword>
<proteinExistence type="predicted"/>